<sequence>MLIIAVSDQKRYDTSQRQTTSFEGN</sequence>
<dbReference type="AlphaFoldDB" id="A0A068QMM1"/>
<protein>
    <submittedName>
        <fullName evidence="2">Uncharacterized protein</fullName>
    </submittedName>
</protein>
<organism evidence="2 3">
    <name type="scientific">Xenorhabdus doucetiae</name>
    <dbReference type="NCBI Taxonomy" id="351671"/>
    <lineage>
        <taxon>Bacteria</taxon>
        <taxon>Pseudomonadati</taxon>
        <taxon>Pseudomonadota</taxon>
        <taxon>Gammaproteobacteria</taxon>
        <taxon>Enterobacterales</taxon>
        <taxon>Morganellaceae</taxon>
        <taxon>Xenorhabdus</taxon>
    </lineage>
</organism>
<dbReference type="KEGG" id="xdo:XDD1_0400"/>
<accession>A0A068QMM1</accession>
<gene>
    <name evidence="2" type="ORF">XDD1_0400</name>
</gene>
<evidence type="ECO:0000256" key="1">
    <source>
        <dbReference type="SAM" id="MobiDB-lite"/>
    </source>
</evidence>
<dbReference type="EMBL" id="FO704550">
    <property type="protein sequence ID" value="CDG16103.1"/>
    <property type="molecule type" value="Genomic_DNA"/>
</dbReference>
<evidence type="ECO:0000313" key="3">
    <source>
        <dbReference type="Proteomes" id="UP000032721"/>
    </source>
</evidence>
<reference evidence="2 3" key="1">
    <citation type="submission" date="2013-07" db="EMBL/GenBank/DDBJ databases">
        <authorList>
            <person name="Genoscope - CEA"/>
        </authorList>
    </citation>
    <scope>NUCLEOTIDE SEQUENCE [LARGE SCALE GENOMIC DNA]</scope>
    <source>
        <strain evidence="3">FRM16 / DSM 17909</strain>
    </source>
</reference>
<dbReference type="HOGENOM" id="CLU_3419341_0_0_6"/>
<evidence type="ECO:0000313" key="2">
    <source>
        <dbReference type="EMBL" id="CDG16103.1"/>
    </source>
</evidence>
<dbReference type="Proteomes" id="UP000032721">
    <property type="component" value="Chromosome"/>
</dbReference>
<name>A0A068QMM1_9GAMM</name>
<feature type="compositionally biased region" description="Polar residues" evidence="1">
    <location>
        <begin position="15"/>
        <end position="25"/>
    </location>
</feature>
<feature type="region of interest" description="Disordered" evidence="1">
    <location>
        <begin position="6"/>
        <end position="25"/>
    </location>
</feature>
<proteinExistence type="predicted"/>